<comment type="caution">
    <text evidence="2">The sequence shown here is derived from an EMBL/GenBank/DDBJ whole genome shotgun (WGS) entry which is preliminary data.</text>
</comment>
<dbReference type="EMBL" id="JAHQCS010000092">
    <property type="protein sequence ID" value="MBU9712104.1"/>
    <property type="molecule type" value="Genomic_DNA"/>
</dbReference>
<organism evidence="2 3">
    <name type="scientific">Evansella tamaricis</name>
    <dbReference type="NCBI Taxonomy" id="2069301"/>
    <lineage>
        <taxon>Bacteria</taxon>
        <taxon>Bacillati</taxon>
        <taxon>Bacillota</taxon>
        <taxon>Bacilli</taxon>
        <taxon>Bacillales</taxon>
        <taxon>Bacillaceae</taxon>
        <taxon>Evansella</taxon>
    </lineage>
</organism>
<dbReference type="RefSeq" id="WP_217066288.1">
    <property type="nucleotide sequence ID" value="NZ_JAHQCS010000092.1"/>
</dbReference>
<gene>
    <name evidence="2" type="ORF">KS419_10165</name>
</gene>
<evidence type="ECO:0000313" key="3">
    <source>
        <dbReference type="Proteomes" id="UP000784880"/>
    </source>
</evidence>
<dbReference type="Pfam" id="PF08671">
    <property type="entry name" value="SinI"/>
    <property type="match status" value="1"/>
</dbReference>
<protein>
    <submittedName>
        <fullName evidence="2">Anti-repressor SinI family protein</fullName>
    </submittedName>
</protein>
<accession>A0ABS6JFW7</accession>
<evidence type="ECO:0000259" key="1">
    <source>
        <dbReference type="PROSITE" id="PS51500"/>
    </source>
</evidence>
<dbReference type="PROSITE" id="PS51500">
    <property type="entry name" value="SIN"/>
    <property type="match status" value="1"/>
</dbReference>
<name>A0ABS6JFW7_9BACI</name>
<reference evidence="2 3" key="1">
    <citation type="submission" date="2021-06" db="EMBL/GenBank/DDBJ databases">
        <title>Bacillus sp. RD4P76, an endophyte from a halophyte.</title>
        <authorList>
            <person name="Sun J.-Q."/>
        </authorList>
    </citation>
    <scope>NUCLEOTIDE SEQUENCE [LARGE SCALE GENOMIC DNA]</scope>
    <source>
        <strain evidence="2 3">CGMCC 1.15917</strain>
    </source>
</reference>
<keyword evidence="3" id="KW-1185">Reference proteome</keyword>
<feature type="domain" description="Sin" evidence="1">
    <location>
        <begin position="1"/>
        <end position="38"/>
    </location>
</feature>
<dbReference type="InterPro" id="IPR010981">
    <property type="entry name" value="SinR/SinI_dimer_dom"/>
</dbReference>
<dbReference type="Proteomes" id="UP000784880">
    <property type="component" value="Unassembled WGS sequence"/>
</dbReference>
<sequence>MVKEVDSQLDVEWVELIKEALQMGMSEEEIRIFLKRKQAAATSV</sequence>
<evidence type="ECO:0000313" key="2">
    <source>
        <dbReference type="EMBL" id="MBU9712104.1"/>
    </source>
</evidence>
<proteinExistence type="predicted"/>